<dbReference type="FunFam" id="3.30.200.20:FF:000040">
    <property type="entry name" value="Dual specificity mitogen-activated protein kinase kinase"/>
    <property type="match status" value="1"/>
</dbReference>
<comment type="catalytic activity">
    <reaction evidence="8">
        <text>L-seryl-[protein] + ATP = O-phospho-L-seryl-[protein] + ADP + H(+)</text>
        <dbReference type="Rhea" id="RHEA:17989"/>
        <dbReference type="Rhea" id="RHEA-COMP:9863"/>
        <dbReference type="Rhea" id="RHEA-COMP:11604"/>
        <dbReference type="ChEBI" id="CHEBI:15378"/>
        <dbReference type="ChEBI" id="CHEBI:29999"/>
        <dbReference type="ChEBI" id="CHEBI:30616"/>
        <dbReference type="ChEBI" id="CHEBI:83421"/>
        <dbReference type="ChEBI" id="CHEBI:456216"/>
        <dbReference type="EC" id="2.7.12.2"/>
    </reaction>
</comment>
<dbReference type="Gene3D" id="3.30.200.20">
    <property type="entry name" value="Phosphorylase Kinase, domain 1"/>
    <property type="match status" value="1"/>
</dbReference>
<evidence type="ECO:0000256" key="5">
    <source>
        <dbReference type="ARBA" id="ARBA00022840"/>
    </source>
</evidence>
<keyword evidence="2" id="KW-0808">Transferase</keyword>
<comment type="catalytic activity">
    <reaction evidence="10">
        <text>L-tyrosyl-[protein] + ATP = O-phospho-L-tyrosyl-[protein] + ADP + H(+)</text>
        <dbReference type="Rhea" id="RHEA:10596"/>
        <dbReference type="Rhea" id="RHEA-COMP:10136"/>
        <dbReference type="Rhea" id="RHEA-COMP:20101"/>
        <dbReference type="ChEBI" id="CHEBI:15378"/>
        <dbReference type="ChEBI" id="CHEBI:30616"/>
        <dbReference type="ChEBI" id="CHEBI:46858"/>
        <dbReference type="ChEBI" id="CHEBI:61978"/>
        <dbReference type="ChEBI" id="CHEBI:456216"/>
        <dbReference type="EC" id="2.7.12.2"/>
    </reaction>
</comment>
<evidence type="ECO:0000256" key="11">
    <source>
        <dbReference type="PROSITE-ProRule" id="PRU10141"/>
    </source>
</evidence>
<keyword evidence="5 11" id="KW-0067">ATP-binding</keyword>
<dbReference type="PANTHER" id="PTHR48013">
    <property type="entry name" value="DUAL SPECIFICITY MITOGEN-ACTIVATED PROTEIN KINASE KINASE 5-RELATED"/>
    <property type="match status" value="1"/>
</dbReference>
<feature type="region of interest" description="Disordered" evidence="13">
    <location>
        <begin position="376"/>
        <end position="395"/>
    </location>
</feature>
<accession>A0AAV5RF74</accession>
<evidence type="ECO:0000256" key="13">
    <source>
        <dbReference type="SAM" id="MobiDB-lite"/>
    </source>
</evidence>
<comment type="caution">
    <text evidence="15">The sequence shown here is derived from an EMBL/GenBank/DDBJ whole genome shotgun (WGS) entry which is preliminary data.</text>
</comment>
<dbReference type="EMBL" id="BTGC01000003">
    <property type="protein sequence ID" value="GMM49778.1"/>
    <property type="molecule type" value="Genomic_DNA"/>
</dbReference>
<dbReference type="PROSITE" id="PS00107">
    <property type="entry name" value="PROTEIN_KINASE_ATP"/>
    <property type="match status" value="1"/>
</dbReference>
<evidence type="ECO:0000256" key="10">
    <source>
        <dbReference type="ARBA" id="ARBA00051693"/>
    </source>
</evidence>
<evidence type="ECO:0000256" key="4">
    <source>
        <dbReference type="ARBA" id="ARBA00022777"/>
    </source>
</evidence>
<evidence type="ECO:0000256" key="1">
    <source>
        <dbReference type="ARBA" id="ARBA00022527"/>
    </source>
</evidence>
<evidence type="ECO:0000256" key="8">
    <source>
        <dbReference type="ARBA" id="ARBA00049014"/>
    </source>
</evidence>
<dbReference type="GO" id="GO:0004674">
    <property type="term" value="F:protein serine/threonine kinase activity"/>
    <property type="evidence" value="ECO:0007669"/>
    <property type="project" value="UniProtKB-KW"/>
</dbReference>
<evidence type="ECO:0000256" key="7">
    <source>
        <dbReference type="ARBA" id="ARBA00038999"/>
    </source>
</evidence>
<keyword evidence="1 12" id="KW-0723">Serine/threonine-protein kinase</keyword>
<evidence type="ECO:0000256" key="12">
    <source>
        <dbReference type="RuleBase" id="RU000304"/>
    </source>
</evidence>
<dbReference type="EC" id="2.7.12.2" evidence="7"/>
<evidence type="ECO:0000259" key="14">
    <source>
        <dbReference type="PROSITE" id="PS50011"/>
    </source>
</evidence>
<reference evidence="15 16" key="1">
    <citation type="journal article" date="2023" name="Elife">
        <title>Identification of key yeast species and microbe-microbe interactions impacting larval growth of Drosophila in the wild.</title>
        <authorList>
            <person name="Mure A."/>
            <person name="Sugiura Y."/>
            <person name="Maeda R."/>
            <person name="Honda K."/>
            <person name="Sakurai N."/>
            <person name="Takahashi Y."/>
            <person name="Watada M."/>
            <person name="Katoh T."/>
            <person name="Gotoh A."/>
            <person name="Gotoh Y."/>
            <person name="Taniguchi I."/>
            <person name="Nakamura K."/>
            <person name="Hayashi T."/>
            <person name="Katayama T."/>
            <person name="Uemura T."/>
            <person name="Hattori Y."/>
        </authorList>
    </citation>
    <scope>NUCLEOTIDE SEQUENCE [LARGE SCALE GENOMIC DNA]</scope>
    <source>
        <strain evidence="15 16">SB-73</strain>
    </source>
</reference>
<comment type="catalytic activity">
    <reaction evidence="9">
        <text>L-threonyl-[protein] + ATP = O-phospho-L-threonyl-[protein] + ADP + H(+)</text>
        <dbReference type="Rhea" id="RHEA:46608"/>
        <dbReference type="Rhea" id="RHEA-COMP:11060"/>
        <dbReference type="Rhea" id="RHEA-COMP:11605"/>
        <dbReference type="ChEBI" id="CHEBI:15378"/>
        <dbReference type="ChEBI" id="CHEBI:30013"/>
        <dbReference type="ChEBI" id="CHEBI:30616"/>
        <dbReference type="ChEBI" id="CHEBI:61977"/>
        <dbReference type="ChEBI" id="CHEBI:456216"/>
        <dbReference type="EC" id="2.7.12.2"/>
    </reaction>
</comment>
<evidence type="ECO:0000256" key="6">
    <source>
        <dbReference type="ARBA" id="ARBA00038035"/>
    </source>
</evidence>
<comment type="similarity">
    <text evidence="6">Belongs to the protein kinase superfamily. STE Ser/Thr protein kinase family. MAP kinase kinase subfamily.</text>
</comment>
<organism evidence="15 16">
    <name type="scientific">Starmerella bacillaris</name>
    <name type="common">Yeast</name>
    <name type="synonym">Candida zemplinina</name>
    <dbReference type="NCBI Taxonomy" id="1247836"/>
    <lineage>
        <taxon>Eukaryota</taxon>
        <taxon>Fungi</taxon>
        <taxon>Dikarya</taxon>
        <taxon>Ascomycota</taxon>
        <taxon>Saccharomycotina</taxon>
        <taxon>Dipodascomycetes</taxon>
        <taxon>Dipodascales</taxon>
        <taxon>Trichomonascaceae</taxon>
        <taxon>Starmerella</taxon>
    </lineage>
</organism>
<name>A0AAV5RF74_STABA</name>
<sequence length="395" mass="44217">MRQPLRLHSRPGFNLQLEDESNETNKMNTTACHETLYINGTPQHQSSQSSSSSPSKCIAPNKATKARPKSQVKPGMTKEAMFQNITSADIKHLKNIGSGSSGTVQKVIHIPTGDPMAIKRVQLSGDILTSKQVGMEMSIMKKCASKYIIEYYGVFMQDSEVVLCMEYMNYGSLEYLYKSFGAFPEQIACDINAVVVDALSHLKTFGITHRDIKPSNILVNSSGEVKVCDFGVSGTLVNSIADSFVGTSLYMSPERVLGESYTDAADVWALGLTLIELLEGRFPIVKDSNNDPSAPAVIFESLSRIVDGPAPKLDQENLFSTECVEYVKLCMQKDYKLRIRVLELSKQPFYRKATRNPSTLLHWVLARKKIIDEEKRRKKEEKERLKRQKAEKATK</sequence>
<protein>
    <recommendedName>
        <fullName evidence="7">mitogen-activated protein kinase kinase</fullName>
        <ecNumber evidence="7">2.7.12.2</ecNumber>
    </recommendedName>
</protein>
<dbReference type="Proteomes" id="UP001362899">
    <property type="component" value="Unassembled WGS sequence"/>
</dbReference>
<dbReference type="GO" id="GO:0004708">
    <property type="term" value="F:MAP kinase kinase activity"/>
    <property type="evidence" value="ECO:0007669"/>
    <property type="project" value="UniProtKB-EC"/>
</dbReference>
<evidence type="ECO:0000313" key="16">
    <source>
        <dbReference type="Proteomes" id="UP001362899"/>
    </source>
</evidence>
<gene>
    <name evidence="15" type="ORF">DASB73_007360</name>
</gene>
<dbReference type="PROSITE" id="PS50011">
    <property type="entry name" value="PROTEIN_KINASE_DOM"/>
    <property type="match status" value="1"/>
</dbReference>
<dbReference type="SMART" id="SM00220">
    <property type="entry name" value="S_TKc"/>
    <property type="match status" value="1"/>
</dbReference>
<feature type="compositionally biased region" description="Low complexity" evidence="13">
    <location>
        <begin position="42"/>
        <end position="55"/>
    </location>
</feature>
<dbReference type="InterPro" id="IPR000719">
    <property type="entry name" value="Prot_kinase_dom"/>
</dbReference>
<evidence type="ECO:0000313" key="15">
    <source>
        <dbReference type="EMBL" id="GMM49778.1"/>
    </source>
</evidence>
<dbReference type="InterPro" id="IPR011009">
    <property type="entry name" value="Kinase-like_dom_sf"/>
</dbReference>
<dbReference type="InterPro" id="IPR008271">
    <property type="entry name" value="Ser/Thr_kinase_AS"/>
</dbReference>
<dbReference type="AlphaFoldDB" id="A0AAV5RF74"/>
<dbReference type="GO" id="GO:0005524">
    <property type="term" value="F:ATP binding"/>
    <property type="evidence" value="ECO:0007669"/>
    <property type="project" value="UniProtKB-UniRule"/>
</dbReference>
<evidence type="ECO:0000256" key="9">
    <source>
        <dbReference type="ARBA" id="ARBA00049299"/>
    </source>
</evidence>
<keyword evidence="3 11" id="KW-0547">Nucleotide-binding</keyword>
<dbReference type="SUPFAM" id="SSF56112">
    <property type="entry name" value="Protein kinase-like (PK-like)"/>
    <property type="match status" value="1"/>
</dbReference>
<feature type="region of interest" description="Disordered" evidence="13">
    <location>
        <begin position="1"/>
        <end position="23"/>
    </location>
</feature>
<evidence type="ECO:0000256" key="2">
    <source>
        <dbReference type="ARBA" id="ARBA00022679"/>
    </source>
</evidence>
<keyword evidence="16" id="KW-1185">Reference proteome</keyword>
<dbReference type="PANTHER" id="PTHR48013:SF9">
    <property type="entry name" value="DUAL SPECIFICITY MITOGEN-ACTIVATED PROTEIN KINASE KINASE 5"/>
    <property type="match status" value="1"/>
</dbReference>
<keyword evidence="4 15" id="KW-0418">Kinase</keyword>
<dbReference type="Pfam" id="PF00069">
    <property type="entry name" value="Pkinase"/>
    <property type="match status" value="1"/>
</dbReference>
<feature type="binding site" evidence="11">
    <location>
        <position position="119"/>
    </location>
    <ligand>
        <name>ATP</name>
        <dbReference type="ChEBI" id="CHEBI:30616"/>
    </ligand>
</feature>
<feature type="domain" description="Protein kinase" evidence="14">
    <location>
        <begin position="90"/>
        <end position="350"/>
    </location>
</feature>
<proteinExistence type="inferred from homology"/>
<feature type="region of interest" description="Disordered" evidence="13">
    <location>
        <begin position="40"/>
        <end position="73"/>
    </location>
</feature>
<evidence type="ECO:0000256" key="3">
    <source>
        <dbReference type="ARBA" id="ARBA00022741"/>
    </source>
</evidence>
<dbReference type="Gene3D" id="1.10.510.10">
    <property type="entry name" value="Transferase(Phosphotransferase) domain 1"/>
    <property type="match status" value="1"/>
</dbReference>
<dbReference type="InterPro" id="IPR017441">
    <property type="entry name" value="Protein_kinase_ATP_BS"/>
</dbReference>
<dbReference type="PROSITE" id="PS00108">
    <property type="entry name" value="PROTEIN_KINASE_ST"/>
    <property type="match status" value="1"/>
</dbReference>